<keyword evidence="2" id="KW-1185">Reference proteome</keyword>
<protein>
    <submittedName>
        <fullName evidence="1">Uncharacterized protein</fullName>
    </submittedName>
</protein>
<dbReference type="AlphaFoldDB" id="A0A9Q1JQ86"/>
<organism evidence="1 2">
    <name type="scientific">Carnegiea gigantea</name>
    <dbReference type="NCBI Taxonomy" id="171969"/>
    <lineage>
        <taxon>Eukaryota</taxon>
        <taxon>Viridiplantae</taxon>
        <taxon>Streptophyta</taxon>
        <taxon>Embryophyta</taxon>
        <taxon>Tracheophyta</taxon>
        <taxon>Spermatophyta</taxon>
        <taxon>Magnoliopsida</taxon>
        <taxon>eudicotyledons</taxon>
        <taxon>Gunneridae</taxon>
        <taxon>Pentapetalae</taxon>
        <taxon>Caryophyllales</taxon>
        <taxon>Cactineae</taxon>
        <taxon>Cactaceae</taxon>
        <taxon>Cactoideae</taxon>
        <taxon>Echinocereeae</taxon>
        <taxon>Carnegiea</taxon>
    </lineage>
</organism>
<comment type="caution">
    <text evidence="1">The sequence shown here is derived from an EMBL/GenBank/DDBJ whole genome shotgun (WGS) entry which is preliminary data.</text>
</comment>
<name>A0A9Q1JQ86_9CARY</name>
<accession>A0A9Q1JQ86</accession>
<proteinExistence type="predicted"/>
<dbReference type="EMBL" id="JAKOGI010000944">
    <property type="protein sequence ID" value="KAJ8429037.1"/>
    <property type="molecule type" value="Genomic_DNA"/>
</dbReference>
<reference evidence="1" key="1">
    <citation type="submission" date="2022-04" db="EMBL/GenBank/DDBJ databases">
        <title>Carnegiea gigantea Genome sequencing and assembly v2.</title>
        <authorList>
            <person name="Copetti D."/>
            <person name="Sanderson M.J."/>
            <person name="Burquez A."/>
            <person name="Wojciechowski M.F."/>
        </authorList>
    </citation>
    <scope>NUCLEOTIDE SEQUENCE</scope>
    <source>
        <strain evidence="1">SGP5-SGP5p</strain>
        <tissue evidence="1">Aerial part</tissue>
    </source>
</reference>
<evidence type="ECO:0000313" key="1">
    <source>
        <dbReference type="EMBL" id="KAJ8429037.1"/>
    </source>
</evidence>
<dbReference type="Proteomes" id="UP001153076">
    <property type="component" value="Unassembled WGS sequence"/>
</dbReference>
<sequence length="264" mass="30464">MMIMTTTTRIPLFVTLPNDRLHLLWVEVEVTIHDIRLKRPALAMPSKWVRVPRLPWEFSEHDTPAKLLKLGGYGLSMKVPLIYEGLHEIIDQEVPANSNPLNTMDEDLLDESNDNDYEDFNTLILDEEEMADTFVSFDHIQDLEMSTKSSKICRFSFELITIHLIDNEGFDFCGITIIFLPWSLQKTIGIHMLIHIPTLVKNTLISGVHGPIQVTDKGPFWDHLIQVNSIINLPWMLVGDFNELELLSEKKQGNPHYYEELNDL</sequence>
<evidence type="ECO:0000313" key="2">
    <source>
        <dbReference type="Proteomes" id="UP001153076"/>
    </source>
</evidence>
<dbReference type="OrthoDB" id="1001388at2759"/>
<gene>
    <name evidence="1" type="ORF">Cgig2_016942</name>
</gene>